<keyword evidence="2" id="KW-0479">Metal-binding</keyword>
<dbReference type="RefSeq" id="WP_049645012.1">
    <property type="nucleotide sequence ID" value="NZ_LFTY01000002.1"/>
</dbReference>
<evidence type="ECO:0000259" key="5">
    <source>
        <dbReference type="PROSITE" id="PS51462"/>
    </source>
</evidence>
<dbReference type="OrthoDB" id="7066910at2"/>
<sequence>MRQIRFDSGGKTSVRTQFGALCYRVRRDEVQVLLVTSRRSGRWIIPKGWPENNATPHKAAKREAWEEAGAQGRVNGNALGIFSYVKERKDTDLPVVVVVFPMKVKSTSSRYPEAHQRRRKWFSCEKAAAKVQEPELRRMLRQFDPKSLKR</sequence>
<evidence type="ECO:0000256" key="4">
    <source>
        <dbReference type="ARBA" id="ARBA00022842"/>
    </source>
</evidence>
<dbReference type="CDD" id="cd04666">
    <property type="entry name" value="NUDIX_DIPP2_like_Nudt4"/>
    <property type="match status" value="1"/>
</dbReference>
<dbReference type="PROSITE" id="PS51462">
    <property type="entry name" value="NUDIX"/>
    <property type="match status" value="1"/>
</dbReference>
<evidence type="ECO:0000313" key="6">
    <source>
        <dbReference type="EMBL" id="KMW59549.1"/>
    </source>
</evidence>
<dbReference type="Gene3D" id="3.90.79.10">
    <property type="entry name" value="Nucleoside Triphosphate Pyrophosphohydrolase"/>
    <property type="match status" value="1"/>
</dbReference>
<dbReference type="SUPFAM" id="SSF55811">
    <property type="entry name" value="Nudix"/>
    <property type="match status" value="1"/>
</dbReference>
<dbReference type="InterPro" id="IPR000086">
    <property type="entry name" value="NUDIX_hydrolase_dom"/>
</dbReference>
<dbReference type="GO" id="GO:0016462">
    <property type="term" value="F:pyrophosphatase activity"/>
    <property type="evidence" value="ECO:0007669"/>
    <property type="project" value="InterPro"/>
</dbReference>
<comment type="caution">
    <text evidence="6">The sequence shown here is derived from an EMBL/GenBank/DDBJ whole genome shotgun (WGS) entry which is preliminary data.</text>
</comment>
<accession>A0A0J9ECU0</accession>
<feature type="domain" description="Nudix hydrolase" evidence="5">
    <location>
        <begin position="15"/>
        <end position="144"/>
    </location>
</feature>
<dbReference type="InterPro" id="IPR015797">
    <property type="entry name" value="NUDIX_hydrolase-like_dom_sf"/>
</dbReference>
<dbReference type="InterPro" id="IPR047198">
    <property type="entry name" value="DDP-like_NUDIX"/>
</dbReference>
<keyword evidence="3 6" id="KW-0378">Hydrolase</keyword>
<dbReference type="GO" id="GO:0005737">
    <property type="term" value="C:cytoplasm"/>
    <property type="evidence" value="ECO:0007669"/>
    <property type="project" value="TreeGrafter"/>
</dbReference>
<dbReference type="STRING" id="1675527.AIOL_004531"/>
<comment type="cofactor">
    <cofactor evidence="1">
        <name>Mg(2+)</name>
        <dbReference type="ChEBI" id="CHEBI:18420"/>
    </cofactor>
</comment>
<evidence type="ECO:0000256" key="3">
    <source>
        <dbReference type="ARBA" id="ARBA00022801"/>
    </source>
</evidence>
<reference evidence="6 7" key="1">
    <citation type="submission" date="2015-06" db="EMBL/GenBank/DDBJ databases">
        <title>Draft genome sequence of an Alphaproteobacteria species associated to the Mediterranean sponge Oscarella lobularis.</title>
        <authorList>
            <person name="Jourda C."/>
            <person name="Santini S."/>
            <person name="Claverie J.-M."/>
        </authorList>
    </citation>
    <scope>NUCLEOTIDE SEQUENCE [LARGE SCALE GENOMIC DNA]</scope>
    <source>
        <strain evidence="6">IGS</strain>
    </source>
</reference>
<gene>
    <name evidence="6" type="ORF">AIOL_004531</name>
</gene>
<dbReference type="PANTHER" id="PTHR12629">
    <property type="entry name" value="DIPHOSPHOINOSITOL POLYPHOSPHATE PHOSPHOHYDROLASE"/>
    <property type="match status" value="1"/>
</dbReference>
<protein>
    <submittedName>
        <fullName evidence="6">NTP pyrophosphohydrolase</fullName>
    </submittedName>
</protein>
<organism evidence="6 7">
    <name type="scientific">Candidatus Rhodobacter oscarellae</name>
    <dbReference type="NCBI Taxonomy" id="1675527"/>
    <lineage>
        <taxon>Bacteria</taxon>
        <taxon>Pseudomonadati</taxon>
        <taxon>Pseudomonadota</taxon>
        <taxon>Alphaproteobacteria</taxon>
        <taxon>Rhodobacterales</taxon>
        <taxon>Rhodobacter group</taxon>
        <taxon>Rhodobacter</taxon>
    </lineage>
</organism>
<proteinExistence type="predicted"/>
<keyword evidence="4" id="KW-0460">Magnesium</keyword>
<name>A0A0J9ECU0_9RHOB</name>
<evidence type="ECO:0000256" key="2">
    <source>
        <dbReference type="ARBA" id="ARBA00022723"/>
    </source>
</evidence>
<dbReference type="EMBL" id="LFTY01000002">
    <property type="protein sequence ID" value="KMW59549.1"/>
    <property type="molecule type" value="Genomic_DNA"/>
</dbReference>
<dbReference type="Proteomes" id="UP000037178">
    <property type="component" value="Unassembled WGS sequence"/>
</dbReference>
<dbReference type="PANTHER" id="PTHR12629:SF0">
    <property type="entry name" value="DIPHOSPHOINOSITOL-POLYPHOSPHATE DIPHOSPHATASE"/>
    <property type="match status" value="1"/>
</dbReference>
<dbReference type="PATRIC" id="fig|1675527.3.peg.4740"/>
<dbReference type="AlphaFoldDB" id="A0A0J9ECU0"/>
<dbReference type="GO" id="GO:0046872">
    <property type="term" value="F:metal ion binding"/>
    <property type="evidence" value="ECO:0007669"/>
    <property type="project" value="UniProtKB-KW"/>
</dbReference>
<keyword evidence="7" id="KW-1185">Reference proteome</keyword>
<evidence type="ECO:0000313" key="7">
    <source>
        <dbReference type="Proteomes" id="UP000037178"/>
    </source>
</evidence>
<dbReference type="Pfam" id="PF00293">
    <property type="entry name" value="NUDIX"/>
    <property type="match status" value="1"/>
</dbReference>
<evidence type="ECO:0000256" key="1">
    <source>
        <dbReference type="ARBA" id="ARBA00001946"/>
    </source>
</evidence>